<reference evidence="1" key="1">
    <citation type="journal article" date="2020" name="Nature">
        <title>Giant virus diversity and host interactions through global metagenomics.</title>
        <authorList>
            <person name="Schulz F."/>
            <person name="Roux S."/>
            <person name="Paez-Espino D."/>
            <person name="Jungbluth S."/>
            <person name="Walsh D.A."/>
            <person name="Denef V.J."/>
            <person name="McMahon K.D."/>
            <person name="Konstantinidis K.T."/>
            <person name="Eloe-Fadrosh E.A."/>
            <person name="Kyrpides N.C."/>
            <person name="Woyke T."/>
        </authorList>
    </citation>
    <scope>NUCLEOTIDE SEQUENCE</scope>
    <source>
        <strain evidence="1">GVMAG-M-3300025890-48</strain>
    </source>
</reference>
<name>A0A6C0JHK4_9ZZZZ</name>
<dbReference type="EMBL" id="MN740370">
    <property type="protein sequence ID" value="QHU03144.1"/>
    <property type="molecule type" value="Genomic_DNA"/>
</dbReference>
<organism evidence="1">
    <name type="scientific">viral metagenome</name>
    <dbReference type="NCBI Taxonomy" id="1070528"/>
    <lineage>
        <taxon>unclassified sequences</taxon>
        <taxon>metagenomes</taxon>
        <taxon>organismal metagenomes</taxon>
    </lineage>
</organism>
<dbReference type="AlphaFoldDB" id="A0A6C0JHK4"/>
<protein>
    <submittedName>
        <fullName evidence="1">Uncharacterized protein</fullName>
    </submittedName>
</protein>
<proteinExistence type="predicted"/>
<accession>A0A6C0JHK4</accession>
<evidence type="ECO:0000313" key="1">
    <source>
        <dbReference type="EMBL" id="QHU03144.1"/>
    </source>
</evidence>
<sequence length="182" mass="20853">MSKSMYGVVNGVYYFNNDRLDEINNRIYSRNESSMPLQPQFSVRPISTKYAYMHVVDGRKKPTVELNNYPQFSVNKVFNPGNKQAPWSGFASNIDSESSLRSQNFALQSCNKAKYVPSSNSDMFIVDINDGIVENQPFPDLFQEPNFNKFNPNTCNTGKDLWGNCTRQQIRLNECCNKSMLD</sequence>